<dbReference type="OrthoDB" id="286202at2"/>
<dbReference type="SMART" id="SM00062">
    <property type="entry name" value="PBPb"/>
    <property type="match status" value="1"/>
</dbReference>
<evidence type="ECO:0000259" key="3">
    <source>
        <dbReference type="SMART" id="SM00062"/>
    </source>
</evidence>
<gene>
    <name evidence="4" type="ORF">SAMN04488564_11415</name>
</gene>
<evidence type="ECO:0000313" key="5">
    <source>
        <dbReference type="Proteomes" id="UP000198583"/>
    </source>
</evidence>
<dbReference type="RefSeq" id="WP_093604526.1">
    <property type="nucleotide sequence ID" value="NZ_FOYL01000014.1"/>
</dbReference>
<protein>
    <submittedName>
        <fullName evidence="4">Sulfonate transport system substrate-binding protein</fullName>
    </submittedName>
</protein>
<keyword evidence="2" id="KW-0732">Signal</keyword>
<dbReference type="InterPro" id="IPR015168">
    <property type="entry name" value="SsuA/THI5"/>
</dbReference>
<comment type="similarity">
    <text evidence="1">Belongs to the bacterial solute-binding protein SsuA/TauA family.</text>
</comment>
<dbReference type="PROSITE" id="PS51257">
    <property type="entry name" value="PROKAR_LIPOPROTEIN"/>
    <property type="match status" value="1"/>
</dbReference>
<dbReference type="Proteomes" id="UP000198583">
    <property type="component" value="Unassembled WGS sequence"/>
</dbReference>
<dbReference type="EMBL" id="FOYL01000014">
    <property type="protein sequence ID" value="SFR28454.1"/>
    <property type="molecule type" value="Genomic_DNA"/>
</dbReference>
<feature type="domain" description="Solute-binding protein family 3/N-terminal" evidence="3">
    <location>
        <begin position="44"/>
        <end position="268"/>
    </location>
</feature>
<accession>A0A1I6FEW8</accession>
<proteinExistence type="inferred from homology"/>
<reference evidence="5" key="1">
    <citation type="submission" date="2016-10" db="EMBL/GenBank/DDBJ databases">
        <authorList>
            <person name="Varghese N."/>
            <person name="Submissions S."/>
        </authorList>
    </citation>
    <scope>NUCLEOTIDE SEQUENCE [LARGE SCALE GENOMIC DNA]</scope>
    <source>
        <strain evidence="5">DSM 44232</strain>
    </source>
</reference>
<evidence type="ECO:0000256" key="2">
    <source>
        <dbReference type="SAM" id="SignalP"/>
    </source>
</evidence>
<dbReference type="InterPro" id="IPR001638">
    <property type="entry name" value="Solute-binding_3/MltF_N"/>
</dbReference>
<keyword evidence="5" id="KW-1185">Reference proteome</keyword>
<dbReference type="Pfam" id="PF09084">
    <property type="entry name" value="NMT1"/>
    <property type="match status" value="1"/>
</dbReference>
<dbReference type="PANTHER" id="PTHR30024">
    <property type="entry name" value="ALIPHATIC SULFONATES-BINDING PROTEIN-RELATED"/>
    <property type="match status" value="1"/>
</dbReference>
<organism evidence="4 5">
    <name type="scientific">Lentzea waywayandensis</name>
    <dbReference type="NCBI Taxonomy" id="84724"/>
    <lineage>
        <taxon>Bacteria</taxon>
        <taxon>Bacillati</taxon>
        <taxon>Actinomycetota</taxon>
        <taxon>Actinomycetes</taxon>
        <taxon>Pseudonocardiales</taxon>
        <taxon>Pseudonocardiaceae</taxon>
        <taxon>Lentzea</taxon>
    </lineage>
</organism>
<name>A0A1I6FEW8_9PSEU</name>
<feature type="chain" id="PRO_5038828757" evidence="2">
    <location>
        <begin position="22"/>
        <end position="341"/>
    </location>
</feature>
<sequence>MLTRRSLLLGLAALGAAGCSAGNGTTTQQVLGDLPTTAPPPDTKLTISIRTTLKQLEASGELGKLPFQVTDWPNIQAGPDVIQAFRAKSVDLGANAGIPPIQAQATKLATKIVAVGERDKPLYTYATKPGSPIKSLNDFKGKKIAFSQGQAQGVVVLRTLKELGLKITDVELIPLTSNQFLTAVQAGQVDVAVLAEPQLTKYLGQYPDARAIEMKSVDLLTVLWAPVEVLNDPAKLAAIKAFIPFWARGTVWSYENPDKWVDHYYVKDQNVSKADGDRIVRSQPPLTFPTNWDRAVQWEQETADLLAEGGFVPRFDVTELFDRRFEKVAAEAVDAKYRSRT</sequence>
<feature type="signal peptide" evidence="2">
    <location>
        <begin position="1"/>
        <end position="21"/>
    </location>
</feature>
<evidence type="ECO:0000256" key="1">
    <source>
        <dbReference type="ARBA" id="ARBA00010742"/>
    </source>
</evidence>
<dbReference type="Gene3D" id="3.40.190.10">
    <property type="entry name" value="Periplasmic binding protein-like II"/>
    <property type="match status" value="2"/>
</dbReference>
<dbReference type="AlphaFoldDB" id="A0A1I6FEW8"/>
<dbReference type="SUPFAM" id="SSF53850">
    <property type="entry name" value="Periplasmic binding protein-like II"/>
    <property type="match status" value="1"/>
</dbReference>
<evidence type="ECO:0000313" key="4">
    <source>
        <dbReference type="EMBL" id="SFR28454.1"/>
    </source>
</evidence>
<dbReference type="STRING" id="84724.SAMN04488564_11415"/>